<dbReference type="InterPro" id="IPR043857">
    <property type="entry name" value="DUF5819"/>
</dbReference>
<name>A0A7G5FHV2_9CORY</name>
<protein>
    <submittedName>
        <fullName evidence="1">Uncharacterized protein</fullName>
    </submittedName>
</protein>
<dbReference type="Pfam" id="PF19136">
    <property type="entry name" value="DUF5819"/>
    <property type="match status" value="1"/>
</dbReference>
<dbReference type="AlphaFoldDB" id="A0A7G5FHV2"/>
<organism evidence="1 2">
    <name type="scientific">Corynebacterium hindlerae</name>
    <dbReference type="NCBI Taxonomy" id="699041"/>
    <lineage>
        <taxon>Bacteria</taxon>
        <taxon>Bacillati</taxon>
        <taxon>Actinomycetota</taxon>
        <taxon>Actinomycetes</taxon>
        <taxon>Mycobacteriales</taxon>
        <taxon>Corynebacteriaceae</taxon>
        <taxon>Corynebacterium</taxon>
    </lineage>
</organism>
<dbReference type="RefSeq" id="WP_182387003.1">
    <property type="nucleotide sequence ID" value="NZ_CP059833.1"/>
</dbReference>
<evidence type="ECO:0000313" key="1">
    <source>
        <dbReference type="EMBL" id="QMV86193.1"/>
    </source>
</evidence>
<accession>A0A7G5FHV2</accession>
<dbReference type="EMBL" id="CP059833">
    <property type="protein sequence ID" value="QMV86193.1"/>
    <property type="molecule type" value="Genomic_DNA"/>
</dbReference>
<dbReference type="Proteomes" id="UP000515570">
    <property type="component" value="Chromosome"/>
</dbReference>
<proteinExistence type="predicted"/>
<reference evidence="1 2" key="1">
    <citation type="submission" date="2020-07" db="EMBL/GenBank/DDBJ databases">
        <title>non toxigenic Corynebacterium sp. nov from a clinical source.</title>
        <authorList>
            <person name="Bernier A.-M."/>
            <person name="Bernard K."/>
        </authorList>
    </citation>
    <scope>NUCLEOTIDE SEQUENCE [LARGE SCALE GENOMIC DNA]</scope>
    <source>
        <strain evidence="2">NML 93-0612</strain>
    </source>
</reference>
<sequence length="201" mass="22333">MTYNLPDSHMRNQLITVDNIIDPVFTQRWTLFAPDAPVSDVGILAKYESEDEQKEFTNLTSPEIAQSREGIIPRKSTREMNSLAQSYISSEETVLSKTSNATVPPFAFLATNEQVTQVSEEIKESHPLLVESLAKDNERLALAALERLGGNELKKRCHEDGGTITIRLVAVPIPGLDNQREKPGIRTLKPLTCGVDFDAIK</sequence>
<keyword evidence="2" id="KW-1185">Reference proteome</keyword>
<gene>
    <name evidence="1" type="ORF">HW450_05630</name>
</gene>
<evidence type="ECO:0000313" key="2">
    <source>
        <dbReference type="Proteomes" id="UP000515570"/>
    </source>
</evidence>